<reference evidence="1" key="1">
    <citation type="submission" date="2022-12" db="EMBL/GenBank/DDBJ databases">
        <authorList>
            <person name="Petersen C."/>
        </authorList>
    </citation>
    <scope>NUCLEOTIDE SEQUENCE</scope>
    <source>
        <strain evidence="1">IBT 35675</strain>
    </source>
</reference>
<evidence type="ECO:0000313" key="1">
    <source>
        <dbReference type="EMBL" id="KAJ5361603.1"/>
    </source>
</evidence>
<organism evidence="1 2">
    <name type="scientific">Penicillium brevicompactum</name>
    <dbReference type="NCBI Taxonomy" id="5074"/>
    <lineage>
        <taxon>Eukaryota</taxon>
        <taxon>Fungi</taxon>
        <taxon>Dikarya</taxon>
        <taxon>Ascomycota</taxon>
        <taxon>Pezizomycotina</taxon>
        <taxon>Eurotiomycetes</taxon>
        <taxon>Eurotiomycetidae</taxon>
        <taxon>Eurotiales</taxon>
        <taxon>Aspergillaceae</taxon>
        <taxon>Penicillium</taxon>
    </lineage>
</organism>
<dbReference type="AlphaFoldDB" id="A0A9W9RPU6"/>
<sequence>MEFLPEALAASAASAASAFTDCIIAATISGRVLSHRHHCEVGDIYQNSLEDLWTQHEWINTMHDQWMQNFFSAYAVEIQQSDPMALFIAFMFLITHLHLYETALLIGRAVNKQDDDLLQESRKRAILTTRHIVNLTKELSKLSSFQCTSFAMRGVSCLK</sequence>
<accession>A0A9W9RPU6</accession>
<gene>
    <name evidence="1" type="ORF">N7541_002447</name>
</gene>
<keyword evidence="2" id="KW-1185">Reference proteome</keyword>
<comment type="caution">
    <text evidence="1">The sequence shown here is derived from an EMBL/GenBank/DDBJ whole genome shotgun (WGS) entry which is preliminary data.</text>
</comment>
<protein>
    <submittedName>
        <fullName evidence="1">Uncharacterized protein</fullName>
    </submittedName>
</protein>
<dbReference type="Proteomes" id="UP001148299">
    <property type="component" value="Unassembled WGS sequence"/>
</dbReference>
<evidence type="ECO:0000313" key="2">
    <source>
        <dbReference type="Proteomes" id="UP001148299"/>
    </source>
</evidence>
<name>A0A9W9RPU6_PENBR</name>
<proteinExistence type="predicted"/>
<dbReference type="EMBL" id="JAPZBR010000002">
    <property type="protein sequence ID" value="KAJ5361603.1"/>
    <property type="molecule type" value="Genomic_DNA"/>
</dbReference>
<reference evidence="1" key="2">
    <citation type="journal article" date="2023" name="IMA Fungus">
        <title>Comparative genomic study of the Penicillium genus elucidates a diverse pangenome and 15 lateral gene transfer events.</title>
        <authorList>
            <person name="Petersen C."/>
            <person name="Sorensen T."/>
            <person name="Nielsen M.R."/>
            <person name="Sondergaard T.E."/>
            <person name="Sorensen J.L."/>
            <person name="Fitzpatrick D.A."/>
            <person name="Frisvad J.C."/>
            <person name="Nielsen K.L."/>
        </authorList>
    </citation>
    <scope>NUCLEOTIDE SEQUENCE</scope>
    <source>
        <strain evidence="1">IBT 35675</strain>
    </source>
</reference>